<name>A0A4R2N9F1_9PAST</name>
<reference evidence="2 3" key="1">
    <citation type="submission" date="2019-03" db="EMBL/GenBank/DDBJ databases">
        <title>Genomic Encyclopedia of Type Strains, Phase IV (KMG-IV): sequencing the most valuable type-strain genomes for metagenomic binning, comparative biology and taxonomic classification.</title>
        <authorList>
            <person name="Goeker M."/>
        </authorList>
    </citation>
    <scope>NUCLEOTIDE SEQUENCE [LARGE SCALE GENOMIC DNA]</scope>
    <source>
        <strain evidence="2 3">DSM 16380</strain>
    </source>
</reference>
<dbReference type="PANTHER" id="PTHR36251:SF2">
    <property type="entry name" value="GIFSY-2 PROPHAGE HOST SPECIFICITY PROTEIN J, PHAGE LAMBDA"/>
    <property type="match status" value="1"/>
</dbReference>
<proteinExistence type="predicted"/>
<evidence type="ECO:0000313" key="3">
    <source>
        <dbReference type="Proteomes" id="UP000295537"/>
    </source>
</evidence>
<dbReference type="Proteomes" id="UP000295537">
    <property type="component" value="Unassembled WGS sequence"/>
</dbReference>
<dbReference type="InterPro" id="IPR053171">
    <property type="entry name" value="Viral_Tip_Attach_Protein"/>
</dbReference>
<dbReference type="Pfam" id="PF24801">
    <property type="entry name" value="FNIII-A_GpJ"/>
    <property type="match status" value="1"/>
</dbReference>
<dbReference type="PANTHER" id="PTHR36251">
    <property type="entry name" value="FELS-1 PROPHAGE HOST SPECIFICITY PROTEIN-RELATED"/>
    <property type="match status" value="1"/>
</dbReference>
<dbReference type="EMBL" id="SLXJ01000005">
    <property type="protein sequence ID" value="TCP17641.1"/>
    <property type="molecule type" value="Genomic_DNA"/>
</dbReference>
<keyword evidence="3" id="KW-1185">Reference proteome</keyword>
<protein>
    <recommendedName>
        <fullName evidence="1">Tip attachment protein J HDII-ins2 domain-containing protein</fullName>
    </recommendedName>
</protein>
<evidence type="ECO:0000259" key="1">
    <source>
        <dbReference type="Pfam" id="PF24801"/>
    </source>
</evidence>
<sequence length="378" mass="42589">MGGSSKKGKTPYEAPDSLKSAQRLRAIGLISLGPIRGPVTEDAYQSVFFDNTPLKNAHNEWNYLNTEIAYNEGTPDQLPLEGFEASEREVPVGVEVKTALPLSRAVIDPDITRLRITLGVNALFSQDDEGNTNGTTVELEILINNQPLLTPRIEGKSSSRFFRSYILDNLPPRPFTLTVKRLTADSKSQRLQNGTFWSSYTEIIDAKLSYPNMAMVGIKTDSRYNANFPNVNFWLYGRLIKVPANYNPDSRTYSEGLWKGDFKLAWSNNPAWVFYDLVSNKLAGLGQRLGDFGVDKFQLYQIAQYCDELVDDGFGGKEPRMTANLWITEQRDAYAVISDMASVFRALVVWNGTQLTAIMVTIMCHSITSIEQKQHWWK</sequence>
<feature type="domain" description="Tip attachment protein J HDII-ins2" evidence="1">
    <location>
        <begin position="86"/>
        <end position="206"/>
    </location>
</feature>
<dbReference type="InterPro" id="IPR055385">
    <property type="entry name" value="GpJ_HDII-ins2"/>
</dbReference>
<dbReference type="AlphaFoldDB" id="A0A4R2N9F1"/>
<gene>
    <name evidence="2" type="ORF">EV693_105110</name>
</gene>
<comment type="caution">
    <text evidence="2">The sequence shown here is derived from an EMBL/GenBank/DDBJ whole genome shotgun (WGS) entry which is preliminary data.</text>
</comment>
<evidence type="ECO:0000313" key="2">
    <source>
        <dbReference type="EMBL" id="TCP17641.1"/>
    </source>
</evidence>
<accession>A0A4R2N9F1</accession>
<organism evidence="2 3">
    <name type="scientific">Nicoletella semolina</name>
    <dbReference type="NCBI Taxonomy" id="271160"/>
    <lineage>
        <taxon>Bacteria</taxon>
        <taxon>Pseudomonadati</taxon>
        <taxon>Pseudomonadota</taxon>
        <taxon>Gammaproteobacteria</taxon>
        <taxon>Pasteurellales</taxon>
        <taxon>Pasteurellaceae</taxon>
        <taxon>Nicoletella</taxon>
    </lineage>
</organism>